<dbReference type="Proteomes" id="UP001331936">
    <property type="component" value="Unassembled WGS sequence"/>
</dbReference>
<keyword evidence="4 7" id="KW-0812">Transmembrane</keyword>
<evidence type="ECO:0000256" key="3">
    <source>
        <dbReference type="ARBA" id="ARBA00022475"/>
    </source>
</evidence>
<dbReference type="EMBL" id="JAUZMZ010000096">
    <property type="protein sequence ID" value="MEE2033737.1"/>
    <property type="molecule type" value="Genomic_DNA"/>
</dbReference>
<dbReference type="Gene3D" id="1.10.3720.10">
    <property type="entry name" value="MetI-like"/>
    <property type="match status" value="1"/>
</dbReference>
<dbReference type="PANTHER" id="PTHR43386">
    <property type="entry name" value="OLIGOPEPTIDE TRANSPORT SYSTEM PERMEASE PROTEIN APPC"/>
    <property type="match status" value="1"/>
</dbReference>
<keyword evidence="10" id="KW-1185">Reference proteome</keyword>
<keyword evidence="6 7" id="KW-0472">Membrane</keyword>
<dbReference type="InterPro" id="IPR025966">
    <property type="entry name" value="OppC_N"/>
</dbReference>
<dbReference type="SUPFAM" id="SSF161098">
    <property type="entry name" value="MetI-like"/>
    <property type="match status" value="1"/>
</dbReference>
<reference evidence="9 10" key="1">
    <citation type="submission" date="2023-08" db="EMBL/GenBank/DDBJ databases">
        <authorList>
            <person name="Girao M."/>
            <person name="Carvalho M.F."/>
        </authorList>
    </citation>
    <scope>NUCLEOTIDE SEQUENCE [LARGE SCALE GENOMIC DNA]</scope>
    <source>
        <strain evidence="9 10">CC-R104</strain>
    </source>
</reference>
<feature type="transmembrane region" description="Helical" evidence="7">
    <location>
        <begin position="213"/>
        <end position="238"/>
    </location>
</feature>
<comment type="similarity">
    <text evidence="7">Belongs to the binding-protein-dependent transport system permease family.</text>
</comment>
<evidence type="ECO:0000313" key="9">
    <source>
        <dbReference type="EMBL" id="MEE2033737.1"/>
    </source>
</evidence>
<dbReference type="RefSeq" id="WP_330153130.1">
    <property type="nucleotide sequence ID" value="NZ_JAUZMZ010000096.1"/>
</dbReference>
<accession>A0ABU7JUP0</accession>
<feature type="transmembrane region" description="Helical" evidence="7">
    <location>
        <begin position="258"/>
        <end position="280"/>
    </location>
</feature>
<evidence type="ECO:0000256" key="1">
    <source>
        <dbReference type="ARBA" id="ARBA00004651"/>
    </source>
</evidence>
<evidence type="ECO:0000259" key="8">
    <source>
        <dbReference type="PROSITE" id="PS50928"/>
    </source>
</evidence>
<gene>
    <name evidence="9" type="ORF">Q8814_16685</name>
</gene>
<dbReference type="InterPro" id="IPR035906">
    <property type="entry name" value="MetI-like_sf"/>
</dbReference>
<keyword evidence="2 7" id="KW-0813">Transport</keyword>
<keyword evidence="5 7" id="KW-1133">Transmembrane helix</keyword>
<dbReference type="Pfam" id="PF12911">
    <property type="entry name" value="OppC_N"/>
    <property type="match status" value="1"/>
</dbReference>
<name>A0ABU7JUP0_9NOCA</name>
<evidence type="ECO:0000256" key="7">
    <source>
        <dbReference type="RuleBase" id="RU363032"/>
    </source>
</evidence>
<organism evidence="9 10">
    <name type="scientific">Rhodococcus chondri</name>
    <dbReference type="NCBI Taxonomy" id="3065941"/>
    <lineage>
        <taxon>Bacteria</taxon>
        <taxon>Bacillati</taxon>
        <taxon>Actinomycetota</taxon>
        <taxon>Actinomycetes</taxon>
        <taxon>Mycobacteriales</taxon>
        <taxon>Nocardiaceae</taxon>
        <taxon>Rhodococcus</taxon>
    </lineage>
</organism>
<comment type="caution">
    <text evidence="9">The sequence shown here is derived from an EMBL/GenBank/DDBJ whole genome shotgun (WGS) entry which is preliminary data.</text>
</comment>
<comment type="subcellular location">
    <subcellularLocation>
        <location evidence="1 7">Cell membrane</location>
        <topology evidence="1 7">Multi-pass membrane protein</topology>
    </subcellularLocation>
</comment>
<dbReference type="PROSITE" id="PS50928">
    <property type="entry name" value="ABC_TM1"/>
    <property type="match status" value="1"/>
</dbReference>
<evidence type="ECO:0000256" key="2">
    <source>
        <dbReference type="ARBA" id="ARBA00022448"/>
    </source>
</evidence>
<evidence type="ECO:0000256" key="5">
    <source>
        <dbReference type="ARBA" id="ARBA00022989"/>
    </source>
</evidence>
<dbReference type="PANTHER" id="PTHR43386:SF25">
    <property type="entry name" value="PEPTIDE ABC TRANSPORTER PERMEASE PROTEIN"/>
    <property type="match status" value="1"/>
</dbReference>
<evidence type="ECO:0000313" key="10">
    <source>
        <dbReference type="Proteomes" id="UP001331936"/>
    </source>
</evidence>
<evidence type="ECO:0000256" key="4">
    <source>
        <dbReference type="ARBA" id="ARBA00022692"/>
    </source>
</evidence>
<evidence type="ECO:0000256" key="6">
    <source>
        <dbReference type="ARBA" id="ARBA00023136"/>
    </source>
</evidence>
<feature type="domain" description="ABC transmembrane type-1" evidence="8">
    <location>
        <begin position="92"/>
        <end position="281"/>
    </location>
</feature>
<protein>
    <submittedName>
        <fullName evidence="9">ABC transporter permease</fullName>
    </submittedName>
</protein>
<feature type="transmembrane region" description="Helical" evidence="7">
    <location>
        <begin position="31"/>
        <end position="53"/>
    </location>
</feature>
<feature type="transmembrane region" description="Helical" evidence="7">
    <location>
        <begin position="97"/>
        <end position="121"/>
    </location>
</feature>
<dbReference type="InterPro" id="IPR000515">
    <property type="entry name" value="MetI-like"/>
</dbReference>
<proteinExistence type="inferred from homology"/>
<feature type="transmembrane region" description="Helical" evidence="7">
    <location>
        <begin position="141"/>
        <end position="167"/>
    </location>
</feature>
<keyword evidence="3" id="KW-1003">Cell membrane</keyword>
<sequence length="296" mass="31133">MTTTVTDAQSVKKRFSYTPGRTMKRLKQDRLGMFCLVGLMFFVFIGVLAQFWTPKDPSAQSLLNRLESPSAEYWLGTDAVGRDILSRLMVATGVDLAAAALAVGIGIVVGASLGLMAGYLGGVLDSFTSRVSDVLLSLPPLLFAVAIVGALGPSLTNAMIAIGVLLAPRFFRLVRISTREIINEDYVEAARSGGAGPIRIMARHVAPNIVSPLLIQISFGASVAIVAESGLSFLGLGVQPPTASWGSMVKEGFDNLAINGWTIIPSSVMIVVSILMLSLFGDSLRDAVGSQGGSKA</sequence>
<dbReference type="Pfam" id="PF00528">
    <property type="entry name" value="BPD_transp_1"/>
    <property type="match status" value="1"/>
</dbReference>
<dbReference type="CDD" id="cd06261">
    <property type="entry name" value="TM_PBP2"/>
    <property type="match status" value="1"/>
</dbReference>
<dbReference type="InterPro" id="IPR050366">
    <property type="entry name" value="BP-dependent_transpt_permease"/>
</dbReference>